<dbReference type="PANTHER" id="PTHR11947:SF3">
    <property type="entry name" value="[PYRUVATE DEHYDROGENASE (ACETYL-TRANSFERRING)] KINASE, MITOCHONDRIAL"/>
    <property type="match status" value="1"/>
</dbReference>
<dbReference type="GO" id="GO:0005759">
    <property type="term" value="C:mitochondrial matrix"/>
    <property type="evidence" value="ECO:0007669"/>
    <property type="project" value="UniProtKB-SubCell"/>
</dbReference>
<dbReference type="EC" id="2.7.11.-" evidence="1"/>
<gene>
    <name evidence="2" type="ORF">PXEA_LOCUS6472</name>
</gene>
<comment type="subcellular location">
    <subcellularLocation>
        <location evidence="1">Mitochondrion matrix</location>
    </subcellularLocation>
</comment>
<reference evidence="2" key="1">
    <citation type="submission" date="2018-11" db="EMBL/GenBank/DDBJ databases">
        <authorList>
            <consortium name="Pathogen Informatics"/>
        </authorList>
    </citation>
    <scope>NUCLEOTIDE SEQUENCE</scope>
</reference>
<evidence type="ECO:0000313" key="3">
    <source>
        <dbReference type="Proteomes" id="UP000784294"/>
    </source>
</evidence>
<accession>A0A3S5CDT9</accession>
<dbReference type="OrthoDB" id="241648at2759"/>
<keyword evidence="1" id="KW-0418">Kinase</keyword>
<keyword evidence="1" id="KW-0496">Mitochondrion</keyword>
<keyword evidence="1" id="KW-0808">Transferase</keyword>
<sequence>MCAVLLFGPDLKLGHQYVGCIDPFCSPAKLAHEAFVSAYKLCMRYYGRAPGCRIHTIDRRRMDKPARRSSRKVSAQANGQMRIDLSGADALVPPTAKSGSKQASFDKVAFFASPAERFQPHPDDITIVYIPEHLFHMFFELLKNAMRALAESTPPEQTQLEPIDILIVNAEEDVVIRVSRSFHYLLSTFSSSFQPLPL</sequence>
<dbReference type="AlphaFoldDB" id="A0A3S5CDT9"/>
<dbReference type="SUPFAM" id="SSF55874">
    <property type="entry name" value="ATPase domain of HSP90 chaperone/DNA topoisomerase II/histidine kinase"/>
    <property type="match status" value="1"/>
</dbReference>
<dbReference type="EMBL" id="CAAALY010016589">
    <property type="protein sequence ID" value="VEL13032.1"/>
    <property type="molecule type" value="Genomic_DNA"/>
</dbReference>
<organism evidence="2 3">
    <name type="scientific">Protopolystoma xenopodis</name>
    <dbReference type="NCBI Taxonomy" id="117903"/>
    <lineage>
        <taxon>Eukaryota</taxon>
        <taxon>Metazoa</taxon>
        <taxon>Spiralia</taxon>
        <taxon>Lophotrochozoa</taxon>
        <taxon>Platyhelminthes</taxon>
        <taxon>Monogenea</taxon>
        <taxon>Polyopisthocotylea</taxon>
        <taxon>Polystomatidea</taxon>
        <taxon>Polystomatidae</taxon>
        <taxon>Protopolystoma</taxon>
    </lineage>
</organism>
<name>A0A3S5CDT9_9PLAT</name>
<evidence type="ECO:0000313" key="2">
    <source>
        <dbReference type="EMBL" id="VEL13032.1"/>
    </source>
</evidence>
<keyword evidence="1" id="KW-0547">Nucleotide-binding</keyword>
<dbReference type="PANTHER" id="PTHR11947">
    <property type="entry name" value="PYRUVATE DEHYDROGENASE KINASE"/>
    <property type="match status" value="1"/>
</dbReference>
<comment type="similarity">
    <text evidence="1">Belongs to the PDK/BCKDK protein kinase family.</text>
</comment>
<protein>
    <recommendedName>
        <fullName evidence="1">Protein-serine/threonine kinase</fullName>
        <ecNumber evidence="1">2.7.11.-</ecNumber>
    </recommendedName>
</protein>
<dbReference type="InterPro" id="IPR036890">
    <property type="entry name" value="HATPase_C_sf"/>
</dbReference>
<dbReference type="GO" id="GO:0004740">
    <property type="term" value="F:pyruvate dehydrogenase (acetyl-transferring) kinase activity"/>
    <property type="evidence" value="ECO:0007669"/>
    <property type="project" value="TreeGrafter"/>
</dbReference>
<dbReference type="GO" id="GO:0010906">
    <property type="term" value="P:regulation of glucose metabolic process"/>
    <property type="evidence" value="ECO:0007669"/>
    <property type="project" value="TreeGrafter"/>
</dbReference>
<keyword evidence="1" id="KW-0067">ATP-binding</keyword>
<dbReference type="Gene3D" id="3.30.565.10">
    <property type="entry name" value="Histidine kinase-like ATPase, C-terminal domain"/>
    <property type="match status" value="1"/>
</dbReference>
<proteinExistence type="inferred from homology"/>
<dbReference type="GO" id="GO:0005524">
    <property type="term" value="F:ATP binding"/>
    <property type="evidence" value="ECO:0007669"/>
    <property type="project" value="UniProtKB-UniRule"/>
</dbReference>
<keyword evidence="3" id="KW-1185">Reference proteome</keyword>
<dbReference type="InterPro" id="IPR039028">
    <property type="entry name" value="BCKD/PDK"/>
</dbReference>
<evidence type="ECO:0000256" key="1">
    <source>
        <dbReference type="RuleBase" id="RU366032"/>
    </source>
</evidence>
<dbReference type="Proteomes" id="UP000784294">
    <property type="component" value="Unassembled WGS sequence"/>
</dbReference>
<comment type="caution">
    <text evidence="2">The sequence shown here is derived from an EMBL/GenBank/DDBJ whole genome shotgun (WGS) entry which is preliminary data.</text>
</comment>